<dbReference type="GO" id="GO:0005886">
    <property type="term" value="C:plasma membrane"/>
    <property type="evidence" value="ECO:0007669"/>
    <property type="project" value="UniProtKB-SubCell"/>
</dbReference>
<name>A0A8K0KI40_LADFU</name>
<dbReference type="GO" id="GO:0071880">
    <property type="term" value="P:adenylate cyclase-activating adrenergic receptor signaling pathway"/>
    <property type="evidence" value="ECO:0007669"/>
    <property type="project" value="TreeGrafter"/>
</dbReference>
<dbReference type="Proteomes" id="UP000792457">
    <property type="component" value="Unassembled WGS sequence"/>
</dbReference>
<organism evidence="12 13">
    <name type="scientific">Ladona fulva</name>
    <name type="common">Scarce chaser dragonfly</name>
    <name type="synonym">Libellula fulva</name>
    <dbReference type="NCBI Taxonomy" id="123851"/>
    <lineage>
        <taxon>Eukaryota</taxon>
        <taxon>Metazoa</taxon>
        <taxon>Ecdysozoa</taxon>
        <taxon>Arthropoda</taxon>
        <taxon>Hexapoda</taxon>
        <taxon>Insecta</taxon>
        <taxon>Pterygota</taxon>
        <taxon>Palaeoptera</taxon>
        <taxon>Odonata</taxon>
        <taxon>Epiprocta</taxon>
        <taxon>Anisoptera</taxon>
        <taxon>Libelluloidea</taxon>
        <taxon>Libellulidae</taxon>
        <taxon>Ladona</taxon>
    </lineage>
</organism>
<dbReference type="PROSITE" id="PS50262">
    <property type="entry name" value="G_PROTEIN_RECEP_F1_2"/>
    <property type="match status" value="1"/>
</dbReference>
<keyword evidence="7 10" id="KW-0472">Membrane</keyword>
<evidence type="ECO:0000256" key="3">
    <source>
        <dbReference type="ARBA" id="ARBA00022475"/>
    </source>
</evidence>
<reference evidence="12" key="1">
    <citation type="submission" date="2013-04" db="EMBL/GenBank/DDBJ databases">
        <authorList>
            <person name="Qu J."/>
            <person name="Murali S.C."/>
            <person name="Bandaranaike D."/>
            <person name="Bellair M."/>
            <person name="Blankenburg K."/>
            <person name="Chao H."/>
            <person name="Dinh H."/>
            <person name="Doddapaneni H."/>
            <person name="Downs B."/>
            <person name="Dugan-Rocha S."/>
            <person name="Elkadiri S."/>
            <person name="Gnanaolivu R.D."/>
            <person name="Hernandez B."/>
            <person name="Javaid M."/>
            <person name="Jayaseelan J.C."/>
            <person name="Lee S."/>
            <person name="Li M."/>
            <person name="Ming W."/>
            <person name="Munidasa M."/>
            <person name="Muniz J."/>
            <person name="Nguyen L."/>
            <person name="Ongeri F."/>
            <person name="Osuji N."/>
            <person name="Pu L.-L."/>
            <person name="Puazo M."/>
            <person name="Qu C."/>
            <person name="Quiroz J."/>
            <person name="Raj R."/>
            <person name="Weissenberger G."/>
            <person name="Xin Y."/>
            <person name="Zou X."/>
            <person name="Han Y."/>
            <person name="Richards S."/>
            <person name="Worley K."/>
            <person name="Muzny D."/>
            <person name="Gibbs R."/>
        </authorList>
    </citation>
    <scope>NUCLEOTIDE SEQUENCE</scope>
    <source>
        <strain evidence="12">Sampled in the wild</strain>
    </source>
</reference>
<evidence type="ECO:0000256" key="7">
    <source>
        <dbReference type="ARBA" id="ARBA00023136"/>
    </source>
</evidence>
<evidence type="ECO:0000256" key="9">
    <source>
        <dbReference type="ARBA" id="ARBA00023224"/>
    </source>
</evidence>
<proteinExistence type="inferred from homology"/>
<accession>A0A8K0KI40</accession>
<dbReference type="GO" id="GO:0043410">
    <property type="term" value="P:positive regulation of MAPK cascade"/>
    <property type="evidence" value="ECO:0007669"/>
    <property type="project" value="TreeGrafter"/>
</dbReference>
<dbReference type="PANTHER" id="PTHR24248">
    <property type="entry name" value="ADRENERGIC RECEPTOR-RELATED G-PROTEIN COUPLED RECEPTOR"/>
    <property type="match status" value="1"/>
</dbReference>
<protein>
    <recommendedName>
        <fullName evidence="11">G-protein coupled receptors family 1 profile domain-containing protein</fullName>
    </recommendedName>
</protein>
<keyword evidence="4 10" id="KW-0812">Transmembrane</keyword>
<keyword evidence="5 10" id="KW-1133">Transmembrane helix</keyword>
<evidence type="ECO:0000259" key="11">
    <source>
        <dbReference type="PROSITE" id="PS50262"/>
    </source>
</evidence>
<evidence type="ECO:0000313" key="13">
    <source>
        <dbReference type="Proteomes" id="UP000792457"/>
    </source>
</evidence>
<comment type="caution">
    <text evidence="12">The sequence shown here is derived from an EMBL/GenBank/DDBJ whole genome shotgun (WGS) entry which is preliminary data.</text>
</comment>
<evidence type="ECO:0000256" key="10">
    <source>
        <dbReference type="SAM" id="Phobius"/>
    </source>
</evidence>
<evidence type="ECO:0000256" key="8">
    <source>
        <dbReference type="ARBA" id="ARBA00023170"/>
    </source>
</evidence>
<dbReference type="OrthoDB" id="5957871at2759"/>
<evidence type="ECO:0000256" key="5">
    <source>
        <dbReference type="ARBA" id="ARBA00022989"/>
    </source>
</evidence>
<keyword evidence="9" id="KW-0807">Transducer</keyword>
<dbReference type="GO" id="GO:0004989">
    <property type="term" value="F:octopamine receptor activity"/>
    <property type="evidence" value="ECO:0007669"/>
    <property type="project" value="TreeGrafter"/>
</dbReference>
<gene>
    <name evidence="12" type="ORF">J437_LFUL000981</name>
</gene>
<feature type="transmembrane region" description="Helical" evidence="10">
    <location>
        <begin position="7"/>
        <end position="30"/>
    </location>
</feature>
<dbReference type="EMBL" id="KZ308841">
    <property type="protein sequence ID" value="KAG8234743.1"/>
    <property type="molecule type" value="Genomic_DNA"/>
</dbReference>
<keyword evidence="3" id="KW-1003">Cell membrane</keyword>
<evidence type="ECO:0000256" key="1">
    <source>
        <dbReference type="ARBA" id="ARBA00004651"/>
    </source>
</evidence>
<dbReference type="SUPFAM" id="SSF81321">
    <property type="entry name" value="Family A G protein-coupled receptor-like"/>
    <property type="match status" value="1"/>
</dbReference>
<sequence>MTRRTVVMMLTVVWASPAAVSFLPIFLGWYTTEDAAKLREQRPDICTFVVNKAYAVLSSSVSFWLPGVIMLCMYYRIYVEADRQERMLYSIDISRKEARGYSNSKERASREVIVTAYASKRGFRCETQEKNKAGYGSLTKFIRSTAFVGGVYFNAVRSSGETGRRVAGLWENCGPNSWAQRQPHAPPFGEALSARKIQELH</sequence>
<evidence type="ECO:0000256" key="4">
    <source>
        <dbReference type="ARBA" id="ARBA00022692"/>
    </source>
</evidence>
<keyword evidence="6" id="KW-0297">G-protein coupled receptor</keyword>
<evidence type="ECO:0000256" key="6">
    <source>
        <dbReference type="ARBA" id="ARBA00023040"/>
    </source>
</evidence>
<dbReference type="PANTHER" id="PTHR24248:SF66">
    <property type="entry name" value="OCTOPAMINE RECEPTOR BETA-3R"/>
    <property type="match status" value="1"/>
</dbReference>
<feature type="transmembrane region" description="Helical" evidence="10">
    <location>
        <begin position="61"/>
        <end position="79"/>
    </location>
</feature>
<dbReference type="Gene3D" id="1.20.1070.10">
    <property type="entry name" value="Rhodopsin 7-helix transmembrane proteins"/>
    <property type="match status" value="1"/>
</dbReference>
<evidence type="ECO:0000313" key="12">
    <source>
        <dbReference type="EMBL" id="KAG8234743.1"/>
    </source>
</evidence>
<feature type="domain" description="G-protein coupled receptors family 1 profile" evidence="11">
    <location>
        <begin position="1"/>
        <end position="114"/>
    </location>
</feature>
<reference evidence="12" key="2">
    <citation type="submission" date="2017-10" db="EMBL/GenBank/DDBJ databases">
        <title>Ladona fulva Genome sequencing and assembly.</title>
        <authorList>
            <person name="Murali S."/>
            <person name="Richards S."/>
            <person name="Bandaranaike D."/>
            <person name="Bellair M."/>
            <person name="Blankenburg K."/>
            <person name="Chao H."/>
            <person name="Dinh H."/>
            <person name="Doddapaneni H."/>
            <person name="Dugan-Rocha S."/>
            <person name="Elkadiri S."/>
            <person name="Gnanaolivu R."/>
            <person name="Hernandez B."/>
            <person name="Skinner E."/>
            <person name="Javaid M."/>
            <person name="Lee S."/>
            <person name="Li M."/>
            <person name="Ming W."/>
            <person name="Munidasa M."/>
            <person name="Muniz J."/>
            <person name="Nguyen L."/>
            <person name="Hughes D."/>
            <person name="Osuji N."/>
            <person name="Pu L.-L."/>
            <person name="Puazo M."/>
            <person name="Qu C."/>
            <person name="Quiroz J."/>
            <person name="Raj R."/>
            <person name="Weissenberger G."/>
            <person name="Xin Y."/>
            <person name="Zou X."/>
            <person name="Han Y."/>
            <person name="Worley K."/>
            <person name="Muzny D."/>
            <person name="Gibbs R."/>
        </authorList>
    </citation>
    <scope>NUCLEOTIDE SEQUENCE</scope>
    <source>
        <strain evidence="12">Sampled in the wild</strain>
    </source>
</reference>
<keyword evidence="13" id="KW-1185">Reference proteome</keyword>
<comment type="similarity">
    <text evidence="2">Belongs to the G-protein coupled receptor 1 family.</text>
</comment>
<dbReference type="Pfam" id="PF00001">
    <property type="entry name" value="7tm_1"/>
    <property type="match status" value="1"/>
</dbReference>
<evidence type="ECO:0000256" key="2">
    <source>
        <dbReference type="ARBA" id="ARBA00010663"/>
    </source>
</evidence>
<dbReference type="InterPro" id="IPR017452">
    <property type="entry name" value="GPCR_Rhodpsn_7TM"/>
</dbReference>
<dbReference type="InterPro" id="IPR000276">
    <property type="entry name" value="GPCR_Rhodpsn"/>
</dbReference>
<dbReference type="AlphaFoldDB" id="A0A8K0KI40"/>
<comment type="subcellular location">
    <subcellularLocation>
        <location evidence="1">Cell membrane</location>
        <topology evidence="1">Multi-pass membrane protein</topology>
    </subcellularLocation>
</comment>
<keyword evidence="8" id="KW-0675">Receptor</keyword>